<proteinExistence type="predicted"/>
<feature type="transmembrane region" description="Helical" evidence="1">
    <location>
        <begin position="6"/>
        <end position="30"/>
    </location>
</feature>
<keyword evidence="1" id="KW-0812">Transmembrane</keyword>
<evidence type="ECO:0000313" key="2">
    <source>
        <dbReference type="EMBL" id="KMY32541.1"/>
    </source>
</evidence>
<gene>
    <name evidence="2" type="ORF">ACZ11_10500</name>
</gene>
<evidence type="ECO:0000313" key="3">
    <source>
        <dbReference type="Proteomes" id="UP000037326"/>
    </source>
</evidence>
<accession>A0A0K9FEI5</accession>
<keyword evidence="1" id="KW-0472">Membrane</keyword>
<dbReference type="AlphaFoldDB" id="A0A0K9FEI5"/>
<protein>
    <submittedName>
        <fullName evidence="2">Uncharacterized protein</fullName>
    </submittedName>
</protein>
<reference evidence="3" key="1">
    <citation type="submission" date="2015-07" db="EMBL/GenBank/DDBJ databases">
        <authorList>
            <person name="Liu B."/>
            <person name="Wang J."/>
            <person name="Zhu Y."/>
            <person name="Liu G."/>
            <person name="Chen Q."/>
            <person name="Lan J."/>
            <person name="Che J."/>
            <person name="Ge C."/>
            <person name="Shi H."/>
            <person name="Pan Z."/>
            <person name="Liu X."/>
        </authorList>
    </citation>
    <scope>NUCLEOTIDE SEQUENCE [LARGE SCALE GENOMIC DNA]</scope>
    <source>
        <strain evidence="3">DSM 23493</strain>
    </source>
</reference>
<organism evidence="2 3">
    <name type="scientific">Lysinibacillus xylanilyticus</name>
    <dbReference type="NCBI Taxonomy" id="582475"/>
    <lineage>
        <taxon>Bacteria</taxon>
        <taxon>Bacillati</taxon>
        <taxon>Bacillota</taxon>
        <taxon>Bacilli</taxon>
        <taxon>Bacillales</taxon>
        <taxon>Bacillaceae</taxon>
        <taxon>Lysinibacillus</taxon>
    </lineage>
</organism>
<name>A0A0K9FEI5_9BACI</name>
<feature type="transmembrane region" description="Helical" evidence="1">
    <location>
        <begin position="37"/>
        <end position="53"/>
    </location>
</feature>
<sequence length="91" mass="10374">MDNNILMFTILILFQLVVVSIVLAIFSSVFVKSRKKGFVFLTIYILLSIYSLYDVYKYSAILGSSMLIIYISLGVVTYFVIKKRLSNGTEI</sequence>
<feature type="transmembrane region" description="Helical" evidence="1">
    <location>
        <begin position="59"/>
        <end position="81"/>
    </location>
</feature>
<dbReference type="Proteomes" id="UP000037326">
    <property type="component" value="Unassembled WGS sequence"/>
</dbReference>
<dbReference type="PATRIC" id="fig|582475.4.peg.1690"/>
<dbReference type="EMBL" id="LFXJ01000005">
    <property type="protein sequence ID" value="KMY32541.1"/>
    <property type="molecule type" value="Genomic_DNA"/>
</dbReference>
<comment type="caution">
    <text evidence="2">The sequence shown here is derived from an EMBL/GenBank/DDBJ whole genome shotgun (WGS) entry which is preliminary data.</text>
</comment>
<keyword evidence="1" id="KW-1133">Transmembrane helix</keyword>
<evidence type="ECO:0000256" key="1">
    <source>
        <dbReference type="SAM" id="Phobius"/>
    </source>
</evidence>